<comment type="catalytic activity">
    <reaction evidence="18">
        <text>a 1,2-diacyl-sn-glycero-3-phosphocholine(in) = a 1,2-diacyl-sn-glycero-3-phosphocholine(out)</text>
        <dbReference type="Rhea" id="RHEA:38571"/>
        <dbReference type="ChEBI" id="CHEBI:57643"/>
    </reaction>
</comment>
<evidence type="ECO:0000256" key="3">
    <source>
        <dbReference type="ARBA" id="ARBA00004511"/>
    </source>
</evidence>
<reference evidence="21 22" key="1">
    <citation type="journal article" date="2018" name="Mol. Biol. Evol.">
        <title>Broad Genomic Sampling Reveals a Smut Pathogenic Ancestry of the Fungal Clade Ustilaginomycotina.</title>
        <authorList>
            <person name="Kijpornyongpan T."/>
            <person name="Mondo S.J."/>
            <person name="Barry K."/>
            <person name="Sandor L."/>
            <person name="Lee J."/>
            <person name="Lipzen A."/>
            <person name="Pangilinan J."/>
            <person name="LaButti K."/>
            <person name="Hainaut M."/>
            <person name="Henrissat B."/>
            <person name="Grigoriev I.V."/>
            <person name="Spatafora J.W."/>
            <person name="Aime M.C."/>
        </authorList>
    </citation>
    <scope>NUCLEOTIDE SEQUENCE [LARGE SCALE GENOMIC DNA]</scope>
    <source>
        <strain evidence="21 22">MCA 4198</strain>
    </source>
</reference>
<dbReference type="GO" id="GO:0061709">
    <property type="term" value="P:reticulophagy"/>
    <property type="evidence" value="ECO:0007669"/>
    <property type="project" value="TreeGrafter"/>
</dbReference>
<dbReference type="GO" id="GO:0006869">
    <property type="term" value="P:lipid transport"/>
    <property type="evidence" value="ECO:0007669"/>
    <property type="project" value="UniProtKB-KW"/>
</dbReference>
<dbReference type="Pfam" id="PF04109">
    <property type="entry name" value="ATG9"/>
    <property type="match status" value="1"/>
</dbReference>
<gene>
    <name evidence="21" type="ORF">FA10DRAFT_233302</name>
</gene>
<dbReference type="GO" id="GO:0034727">
    <property type="term" value="P:piecemeal microautophagy of the nucleus"/>
    <property type="evidence" value="ECO:0007669"/>
    <property type="project" value="TreeGrafter"/>
</dbReference>
<evidence type="ECO:0000256" key="7">
    <source>
        <dbReference type="ARBA" id="ARBA00022448"/>
    </source>
</evidence>
<evidence type="ECO:0000256" key="19">
    <source>
        <dbReference type="RuleBase" id="RU364027"/>
    </source>
</evidence>
<comment type="catalytic activity">
    <reaction evidence="17">
        <text>a 1,2-diacyl-sn-glycero-3-phospho-(1D-myo-inositol-3-phosphate)(in) = a 1,2-diacyl-sn-glycero-3-phospho-(1D-myo-inositol-3-phosphate)(out)</text>
        <dbReference type="Rhea" id="RHEA:67920"/>
        <dbReference type="ChEBI" id="CHEBI:58088"/>
    </reaction>
</comment>
<dbReference type="GO" id="GO:0005789">
    <property type="term" value="C:endoplasmic reticulum membrane"/>
    <property type="evidence" value="ECO:0007669"/>
    <property type="project" value="UniProtKB-SubCell"/>
</dbReference>
<feature type="transmembrane region" description="Helical" evidence="19">
    <location>
        <begin position="357"/>
        <end position="381"/>
    </location>
</feature>
<evidence type="ECO:0000256" key="4">
    <source>
        <dbReference type="ARBA" id="ARBA00004653"/>
    </source>
</evidence>
<evidence type="ECO:0000256" key="16">
    <source>
        <dbReference type="ARBA" id="ARBA00024615"/>
    </source>
</evidence>
<keyword evidence="13 19" id="KW-0472">Membrane</keyword>
<dbReference type="RefSeq" id="XP_025375351.1">
    <property type="nucleotide sequence ID" value="XM_025518942.1"/>
</dbReference>
<evidence type="ECO:0000256" key="18">
    <source>
        <dbReference type="ARBA" id="ARBA00024631"/>
    </source>
</evidence>
<feature type="compositionally biased region" description="Gly residues" evidence="20">
    <location>
        <begin position="590"/>
        <end position="599"/>
    </location>
</feature>
<dbReference type="GO" id="GO:0000422">
    <property type="term" value="P:autophagy of mitochondrion"/>
    <property type="evidence" value="ECO:0007669"/>
    <property type="project" value="TreeGrafter"/>
</dbReference>
<evidence type="ECO:0000256" key="20">
    <source>
        <dbReference type="SAM" id="MobiDB-lite"/>
    </source>
</evidence>
<dbReference type="PANTHER" id="PTHR13038:SF10">
    <property type="entry name" value="AUTOPHAGY-RELATED PROTEIN 9"/>
    <property type="match status" value="1"/>
</dbReference>
<evidence type="ECO:0000256" key="2">
    <source>
        <dbReference type="ARBA" id="ARBA00004477"/>
    </source>
</evidence>
<accession>A0A316YJ82</accession>
<dbReference type="GO" id="GO:0005776">
    <property type="term" value="C:autophagosome"/>
    <property type="evidence" value="ECO:0007669"/>
    <property type="project" value="TreeGrafter"/>
</dbReference>
<comment type="catalytic activity">
    <reaction evidence="15">
        <text>a 1,2-diacyl-sn-glycero-3-phospho-L-serine(in) = a 1,2-diacyl-sn-glycero-3-phospho-L-serine(out)</text>
        <dbReference type="Rhea" id="RHEA:38663"/>
        <dbReference type="ChEBI" id="CHEBI:57262"/>
    </reaction>
</comment>
<evidence type="ECO:0000313" key="22">
    <source>
        <dbReference type="Proteomes" id="UP000245768"/>
    </source>
</evidence>
<dbReference type="EMBL" id="KZ819638">
    <property type="protein sequence ID" value="PWN88153.1"/>
    <property type="molecule type" value="Genomic_DNA"/>
</dbReference>
<name>A0A316YJ82_9BASI</name>
<feature type="transmembrane region" description="Helical" evidence="19">
    <location>
        <begin position="272"/>
        <end position="296"/>
    </location>
</feature>
<feature type="transmembrane region" description="Helical" evidence="19">
    <location>
        <begin position="44"/>
        <end position="67"/>
    </location>
</feature>
<sequence length="724" mass="81087">MRGLDPKERALWNWANVDNLDEFLQEVYSYYIGKGIFCIALSRALNLLTIAFVIGFSTFLAGCVNYSKIRDYSKLRHSQKPTESEVDLMLSDVLVDQCVSRFSGLTLLVFMTFIAFYGWQVVRFGLGLSRLVAMNNFYTHLLNIPDAEVQSIPWNEVVSRISHLRETHPTTSLSSSTMRAGSQGNKLDAHDVANRIMRQENYLIALFNKDVLDLTIPLPGLRLRPPALTKTLEWNLTFSLLGFLFDRRGQVRRQFITNRNRGDLIEGLRRRFIFMAAVNAVFAPFIVVYLLLYSFFRYFEEYHKNPASLGSRQYTQFARWKFREFNELPHLFRRRCHESYPFAQRYLDQFPKERTAIVARFVSFIAGSFMAVLLLASVIDWDLVVHLYITPQYNVLFFITVFTAILAVSRGLVPDEQQTFEPEVLLQGVVERTHYLPEHWKGRFHSTEVHADFGSLYQLKISIFVSELLSVIVTPFVLYKSLPKSAPAIIDFFREFTVHVDGLGYVCSFAVFDFARHGNVKFGAPGGYRDGRMASKEGKMEQSLLGFRAANPDWHPADPVASLFLSRVAAAEATSPRHRQGAHASANGKSSGGGGGGGAASSFTPANSTLAQRSQLYNEAFERSISLAKPGNAAALQASAVKIGPRTHAKPKTLQAVDEDEDGLAATTRLSEADEEETGESGYADARFGRSTSLHHTTDGSAAGVAAGDETSLRGLLNHIGGRW</sequence>
<evidence type="ECO:0000256" key="5">
    <source>
        <dbReference type="ARBA" id="ARBA00006185"/>
    </source>
</evidence>
<keyword evidence="14" id="KW-0968">Cytoplasmic vesicle</keyword>
<keyword evidence="11" id="KW-0333">Golgi apparatus</keyword>
<comment type="similarity">
    <text evidence="5 19">Belongs to the ATG9 family.</text>
</comment>
<dbReference type="Proteomes" id="UP000245768">
    <property type="component" value="Unassembled WGS sequence"/>
</dbReference>
<evidence type="ECO:0000256" key="15">
    <source>
        <dbReference type="ARBA" id="ARBA00024479"/>
    </source>
</evidence>
<evidence type="ECO:0000313" key="21">
    <source>
        <dbReference type="EMBL" id="PWN88153.1"/>
    </source>
</evidence>
<proteinExistence type="inferred from homology"/>
<evidence type="ECO:0000256" key="9">
    <source>
        <dbReference type="ARBA" id="ARBA00022989"/>
    </source>
</evidence>
<keyword evidence="12 19" id="KW-0445">Lipid transport</keyword>
<keyword evidence="8 19" id="KW-0812">Transmembrane</keyword>
<evidence type="ECO:0000256" key="14">
    <source>
        <dbReference type="ARBA" id="ARBA00023329"/>
    </source>
</evidence>
<keyword evidence="9 19" id="KW-1133">Transmembrane helix</keyword>
<keyword evidence="22" id="KW-1185">Reference proteome</keyword>
<organism evidence="21 22">
    <name type="scientific">Acaromyces ingoldii</name>
    <dbReference type="NCBI Taxonomy" id="215250"/>
    <lineage>
        <taxon>Eukaryota</taxon>
        <taxon>Fungi</taxon>
        <taxon>Dikarya</taxon>
        <taxon>Basidiomycota</taxon>
        <taxon>Ustilaginomycotina</taxon>
        <taxon>Exobasidiomycetes</taxon>
        <taxon>Exobasidiales</taxon>
        <taxon>Cryptobasidiaceae</taxon>
        <taxon>Acaromyces</taxon>
    </lineage>
</organism>
<keyword evidence="10 19" id="KW-0072">Autophagy</keyword>
<evidence type="ECO:0000256" key="8">
    <source>
        <dbReference type="ARBA" id="ARBA00022692"/>
    </source>
</evidence>
<dbReference type="InParanoid" id="A0A316YJ82"/>
<dbReference type="OrthoDB" id="2020634at2759"/>
<feature type="transmembrane region" description="Helical" evidence="19">
    <location>
        <begin position="102"/>
        <end position="122"/>
    </location>
</feature>
<evidence type="ECO:0000256" key="1">
    <source>
        <dbReference type="ARBA" id="ARBA00004439"/>
    </source>
</evidence>
<evidence type="ECO:0000256" key="11">
    <source>
        <dbReference type="ARBA" id="ARBA00023034"/>
    </source>
</evidence>
<comment type="subcellular location">
    <subcellularLocation>
        <location evidence="1">Cytoplasmic vesicle membrane</location>
        <topology evidence="1">Multi-pass membrane protein</topology>
    </subcellularLocation>
    <subcellularLocation>
        <location evidence="2">Endoplasmic reticulum membrane</location>
        <topology evidence="2">Multi-pass membrane protein</topology>
    </subcellularLocation>
    <subcellularLocation>
        <location evidence="4">Golgi apparatus membrane</location>
        <topology evidence="4">Multi-pass membrane protein</topology>
    </subcellularLocation>
    <subcellularLocation>
        <location evidence="3 19">Preautophagosomal structure membrane</location>
        <topology evidence="3 19">Multi-pass membrane protein</topology>
    </subcellularLocation>
</comment>
<comment type="catalytic activity">
    <reaction evidence="16">
        <text>a 1,2-diacyl-sn-glycero-3-phosphoethanolamine(in) = a 1,2-diacyl-sn-glycero-3-phosphoethanolamine(out)</text>
        <dbReference type="Rhea" id="RHEA:38895"/>
        <dbReference type="ChEBI" id="CHEBI:64612"/>
    </reaction>
</comment>
<dbReference type="AlphaFoldDB" id="A0A316YJ82"/>
<dbReference type="InterPro" id="IPR007241">
    <property type="entry name" value="Autophagy-rel_prot_9"/>
</dbReference>
<evidence type="ECO:0000256" key="13">
    <source>
        <dbReference type="ARBA" id="ARBA00023136"/>
    </source>
</evidence>
<evidence type="ECO:0000256" key="10">
    <source>
        <dbReference type="ARBA" id="ARBA00023006"/>
    </source>
</evidence>
<dbReference type="GO" id="GO:0034045">
    <property type="term" value="C:phagophore assembly site membrane"/>
    <property type="evidence" value="ECO:0007669"/>
    <property type="project" value="UniProtKB-SubCell"/>
</dbReference>
<feature type="region of interest" description="Disordered" evidence="20">
    <location>
        <begin position="574"/>
        <end position="605"/>
    </location>
</feature>
<dbReference type="PANTHER" id="PTHR13038">
    <property type="entry name" value="APG9 AUTOPHAGY 9"/>
    <property type="match status" value="1"/>
</dbReference>
<dbReference type="GO" id="GO:0000139">
    <property type="term" value="C:Golgi membrane"/>
    <property type="evidence" value="ECO:0007669"/>
    <property type="project" value="UniProtKB-SubCell"/>
</dbReference>
<dbReference type="FunCoup" id="A0A316YJ82">
    <property type="interactions" value="244"/>
</dbReference>
<dbReference type="GO" id="GO:0034497">
    <property type="term" value="P:protein localization to phagophore assembly site"/>
    <property type="evidence" value="ECO:0007669"/>
    <property type="project" value="TreeGrafter"/>
</dbReference>
<evidence type="ECO:0000256" key="12">
    <source>
        <dbReference type="ARBA" id="ARBA00023055"/>
    </source>
</evidence>
<keyword evidence="7 19" id="KW-0813">Transport</keyword>
<dbReference type="STRING" id="215250.A0A316YJ82"/>
<evidence type="ECO:0000256" key="17">
    <source>
        <dbReference type="ARBA" id="ARBA00024621"/>
    </source>
</evidence>
<comment type="function">
    <text evidence="19">Phospholipid scramblase involved in autophagy. Cycles between the preautophagosomal structure/phagophore assembly site (PAS) and the cytoplasmic vesicle pool and supplies membrane for the growing autophagosome. Lipid scramblase activity plays a key role in preautophagosomal structure/phagophore assembly by distributing the phospholipids that arrive through ATG2 from the cytoplasmic to the luminal leaflet of the bilayer, thereby driving autophagosomal membrane expansion.</text>
</comment>
<dbReference type="GeneID" id="37040858"/>
<dbReference type="GO" id="GO:0030659">
    <property type="term" value="C:cytoplasmic vesicle membrane"/>
    <property type="evidence" value="ECO:0007669"/>
    <property type="project" value="UniProtKB-SubCell"/>
</dbReference>
<evidence type="ECO:0000256" key="6">
    <source>
        <dbReference type="ARBA" id="ARBA00018074"/>
    </source>
</evidence>
<protein>
    <recommendedName>
        <fullName evidence="6 19">Autophagy-related protein 9</fullName>
    </recommendedName>
</protein>
<feature type="transmembrane region" description="Helical" evidence="19">
    <location>
        <begin position="393"/>
        <end position="413"/>
    </location>
</feature>